<keyword evidence="3" id="KW-1185">Reference proteome</keyword>
<dbReference type="EMBL" id="JAODUP010000138">
    <property type="protein sequence ID" value="KAK2160194.1"/>
    <property type="molecule type" value="Genomic_DNA"/>
</dbReference>
<evidence type="ECO:0000313" key="2">
    <source>
        <dbReference type="EMBL" id="KAK2160194.1"/>
    </source>
</evidence>
<feature type="compositionally biased region" description="Basic and acidic residues" evidence="1">
    <location>
        <begin position="87"/>
        <end position="100"/>
    </location>
</feature>
<reference evidence="2" key="1">
    <citation type="journal article" date="2023" name="Mol. Biol. Evol.">
        <title>Third-Generation Sequencing Reveals the Adaptive Role of the Epigenome in Three Deep-Sea Polychaetes.</title>
        <authorList>
            <person name="Perez M."/>
            <person name="Aroh O."/>
            <person name="Sun Y."/>
            <person name="Lan Y."/>
            <person name="Juniper S.K."/>
            <person name="Young C.R."/>
            <person name="Angers B."/>
            <person name="Qian P.Y."/>
        </authorList>
    </citation>
    <scope>NUCLEOTIDE SEQUENCE</scope>
    <source>
        <strain evidence="2">P08H-3</strain>
    </source>
</reference>
<feature type="compositionally biased region" description="Basic residues" evidence="1">
    <location>
        <begin position="60"/>
        <end position="78"/>
    </location>
</feature>
<dbReference type="InterPro" id="IPR037238">
    <property type="entry name" value="YbiA-like_sf"/>
</dbReference>
<protein>
    <submittedName>
        <fullName evidence="2">Uncharacterized protein</fullName>
    </submittedName>
</protein>
<feature type="region of interest" description="Disordered" evidence="1">
    <location>
        <begin position="22"/>
        <end position="136"/>
    </location>
</feature>
<dbReference type="Proteomes" id="UP001208570">
    <property type="component" value="Unassembled WGS sequence"/>
</dbReference>
<accession>A0AAD9NAL7</accession>
<gene>
    <name evidence="2" type="ORF">LSH36_138g06004</name>
</gene>
<organism evidence="2 3">
    <name type="scientific">Paralvinella palmiformis</name>
    <dbReference type="NCBI Taxonomy" id="53620"/>
    <lineage>
        <taxon>Eukaryota</taxon>
        <taxon>Metazoa</taxon>
        <taxon>Spiralia</taxon>
        <taxon>Lophotrochozoa</taxon>
        <taxon>Annelida</taxon>
        <taxon>Polychaeta</taxon>
        <taxon>Sedentaria</taxon>
        <taxon>Canalipalpata</taxon>
        <taxon>Terebellida</taxon>
        <taxon>Terebelliformia</taxon>
        <taxon>Alvinellidae</taxon>
        <taxon>Paralvinella</taxon>
    </lineage>
</organism>
<dbReference type="AlphaFoldDB" id="A0AAD9NAL7"/>
<name>A0AAD9NAL7_9ANNE</name>
<feature type="compositionally biased region" description="Polar residues" evidence="1">
    <location>
        <begin position="22"/>
        <end position="31"/>
    </location>
</feature>
<dbReference type="SUPFAM" id="SSF143990">
    <property type="entry name" value="YbiA-like"/>
    <property type="match status" value="1"/>
</dbReference>
<comment type="caution">
    <text evidence="2">The sequence shown here is derived from an EMBL/GenBank/DDBJ whole genome shotgun (WGS) entry which is preliminary data.</text>
</comment>
<evidence type="ECO:0000256" key="1">
    <source>
        <dbReference type="SAM" id="MobiDB-lite"/>
    </source>
</evidence>
<proteinExistence type="predicted"/>
<evidence type="ECO:0000313" key="3">
    <source>
        <dbReference type="Proteomes" id="UP001208570"/>
    </source>
</evidence>
<sequence>MWSCLAALPADLRLELERTYAEQSHQSTQRPNKVVDQSDIHPLMRIKQKWSPIKGPPNKSPRKSSRKSPGKSPKHIKKQSPIFKVPQDWRDKNLNPKKLEFGTGHKHNEKVEEIKGNSSSNKQLPHRETYASSQPDPVNLAGAVTLAEVKMLMKDWIKSSPRAHNHKRQDSGLVGDYGTLAHIAIMGDLNVKLPLASKIQGTISIGADVNERTIIHAYRMEKYNKEKTRPILVKFHHPLDRQIAWKHPSTLADKIHLRQEYPEHIANKRKILQHIVNYARNTKSYKDNAYLKHDRLVVKDKRYSLETLSALPPEVQISVGCSESNDVLYFYGIQIPLSNFYPTTFSYEGTTLNCLEQRYFYLKAQHYDETELAFQIPNETRPNFRNINRGVIWDKRLG</sequence>